<dbReference type="Gene3D" id="3.30.60.20">
    <property type="match status" value="1"/>
</dbReference>
<evidence type="ECO:0000256" key="5">
    <source>
        <dbReference type="ARBA" id="ARBA00022777"/>
    </source>
</evidence>
<dbReference type="InterPro" id="IPR027417">
    <property type="entry name" value="P-loop_NTPase"/>
</dbReference>
<evidence type="ECO:0000313" key="14">
    <source>
        <dbReference type="Proteomes" id="UP000271889"/>
    </source>
</evidence>
<dbReference type="GO" id="GO:0046104">
    <property type="term" value="P:thymidine metabolic process"/>
    <property type="evidence" value="ECO:0007669"/>
    <property type="project" value="TreeGrafter"/>
</dbReference>
<keyword evidence="14" id="KW-1185">Reference proteome</keyword>
<comment type="similarity">
    <text evidence="1 12">Belongs to the thymidine kinase family.</text>
</comment>
<proteinExistence type="inferred from homology"/>
<organism evidence="13 14">
    <name type="scientific">Cylicostephanus goldi</name>
    <name type="common">Nematode worm</name>
    <dbReference type="NCBI Taxonomy" id="71465"/>
    <lineage>
        <taxon>Eukaryota</taxon>
        <taxon>Metazoa</taxon>
        <taxon>Ecdysozoa</taxon>
        <taxon>Nematoda</taxon>
        <taxon>Chromadorea</taxon>
        <taxon>Rhabditida</taxon>
        <taxon>Rhabditina</taxon>
        <taxon>Rhabditomorpha</taxon>
        <taxon>Strongyloidea</taxon>
        <taxon>Strongylidae</taxon>
        <taxon>Cylicostephanus</taxon>
    </lineage>
</organism>
<comment type="catalytic activity">
    <reaction evidence="8">
        <text>thymidine + ATP = dTMP + ADP + H(+)</text>
        <dbReference type="Rhea" id="RHEA:19129"/>
        <dbReference type="ChEBI" id="CHEBI:15378"/>
        <dbReference type="ChEBI" id="CHEBI:17748"/>
        <dbReference type="ChEBI" id="CHEBI:30616"/>
        <dbReference type="ChEBI" id="CHEBI:63528"/>
        <dbReference type="ChEBI" id="CHEBI:456216"/>
        <dbReference type="EC" id="2.7.1.21"/>
    </reaction>
    <physiologicalReaction direction="left-to-right" evidence="8">
        <dbReference type="Rhea" id="RHEA:19130"/>
    </physiologicalReaction>
</comment>
<evidence type="ECO:0000256" key="8">
    <source>
        <dbReference type="ARBA" id="ARBA00048113"/>
    </source>
</evidence>
<evidence type="ECO:0000256" key="11">
    <source>
        <dbReference type="RuleBase" id="RU000544"/>
    </source>
</evidence>
<evidence type="ECO:0000256" key="4">
    <source>
        <dbReference type="ARBA" id="ARBA00022741"/>
    </source>
</evidence>
<keyword evidence="2 11" id="KW-0237">DNA synthesis</keyword>
<dbReference type="GO" id="GO:0005524">
    <property type="term" value="F:ATP binding"/>
    <property type="evidence" value="ECO:0007669"/>
    <property type="project" value="UniProtKB-KW"/>
</dbReference>
<accession>A0A3P7R136</accession>
<feature type="binding site" evidence="10">
    <location>
        <position position="118"/>
    </location>
    <ligand>
        <name>substrate</name>
    </ligand>
</feature>
<dbReference type="Pfam" id="PF00265">
    <property type="entry name" value="TK"/>
    <property type="match status" value="2"/>
</dbReference>
<dbReference type="OrthoDB" id="439028at2759"/>
<evidence type="ECO:0000256" key="7">
    <source>
        <dbReference type="ARBA" id="ARBA00046642"/>
    </source>
</evidence>
<dbReference type="InterPro" id="IPR001267">
    <property type="entry name" value="Thymidine_kinase"/>
</dbReference>
<dbReference type="Proteomes" id="UP000271889">
    <property type="component" value="Unassembled WGS sequence"/>
</dbReference>
<gene>
    <name evidence="13" type="ORF">CGOC_LOCUS13585</name>
</gene>
<protein>
    <recommendedName>
        <fullName evidence="11">Thymidine kinase</fullName>
        <ecNumber evidence="11">2.7.1.21</ecNumber>
    </recommendedName>
</protein>
<evidence type="ECO:0000256" key="6">
    <source>
        <dbReference type="ARBA" id="ARBA00022840"/>
    </source>
</evidence>
<dbReference type="EMBL" id="UYRV01132834">
    <property type="protein sequence ID" value="VDN37852.1"/>
    <property type="molecule type" value="Genomic_DNA"/>
</dbReference>
<feature type="active site" description="Proton acceptor" evidence="9">
    <location>
        <position position="65"/>
    </location>
</feature>
<dbReference type="PANTHER" id="PTHR11441:SF0">
    <property type="entry name" value="THYMIDINE KINASE, CYTOSOLIC"/>
    <property type="match status" value="1"/>
</dbReference>
<evidence type="ECO:0000256" key="9">
    <source>
        <dbReference type="PIRSR" id="PIRSR035805-1"/>
    </source>
</evidence>
<evidence type="ECO:0000256" key="1">
    <source>
        <dbReference type="ARBA" id="ARBA00007587"/>
    </source>
</evidence>
<keyword evidence="3 11" id="KW-0808">Transferase</keyword>
<keyword evidence="5 11" id="KW-0418">Kinase</keyword>
<reference evidence="13 14" key="1">
    <citation type="submission" date="2018-11" db="EMBL/GenBank/DDBJ databases">
        <authorList>
            <consortium name="Pathogen Informatics"/>
        </authorList>
    </citation>
    <scope>NUCLEOTIDE SEQUENCE [LARGE SCALE GENOMIC DNA]</scope>
</reference>
<evidence type="ECO:0000256" key="2">
    <source>
        <dbReference type="ARBA" id="ARBA00022634"/>
    </source>
</evidence>
<sequence>MHDRQMIARRKCVLVKYAGDTRYDPELVATHTQMKGQGITLKAHKLAEVEEQIFDPTVQVVSIDEGQFPFPQVSLLLPYSDEIKQVVAVCVGCGADASYSFRNTLDKKVEVIGGQDTYRALCRACYMEESSRRGDLENNDDENCIQSEHQLIKGDELALLD</sequence>
<evidence type="ECO:0000256" key="10">
    <source>
        <dbReference type="PIRSR" id="PIRSR035805-2"/>
    </source>
</evidence>
<feature type="non-terminal residue" evidence="13">
    <location>
        <position position="161"/>
    </location>
</feature>
<keyword evidence="6 11" id="KW-0067">ATP-binding</keyword>
<dbReference type="PIRSF" id="PIRSF035805">
    <property type="entry name" value="TK_cell"/>
    <property type="match status" value="1"/>
</dbReference>
<evidence type="ECO:0000256" key="3">
    <source>
        <dbReference type="ARBA" id="ARBA00022679"/>
    </source>
</evidence>
<dbReference type="SUPFAM" id="SSF52540">
    <property type="entry name" value="P-loop containing nucleoside triphosphate hydrolases"/>
    <property type="match status" value="1"/>
</dbReference>
<dbReference type="EC" id="2.7.1.21" evidence="11"/>
<evidence type="ECO:0000313" key="13">
    <source>
        <dbReference type="EMBL" id="VDN37852.1"/>
    </source>
</evidence>
<dbReference type="GO" id="GO:0071897">
    <property type="term" value="P:DNA biosynthetic process"/>
    <property type="evidence" value="ECO:0007669"/>
    <property type="project" value="UniProtKB-KW"/>
</dbReference>
<evidence type="ECO:0000256" key="12">
    <source>
        <dbReference type="RuleBase" id="RU004165"/>
    </source>
</evidence>
<dbReference type="InterPro" id="IPR020633">
    <property type="entry name" value="Thymidine_kinase_CS"/>
</dbReference>
<dbReference type="SUPFAM" id="SSF57716">
    <property type="entry name" value="Glucocorticoid receptor-like (DNA-binding domain)"/>
    <property type="match status" value="1"/>
</dbReference>
<dbReference type="AlphaFoldDB" id="A0A3P7R136"/>
<comment type="subunit">
    <text evidence="7">Homotetramer. Tetramerization from dimerization is induced by ATP and increases catalytic efficiency due to a high affinity for thymidine. Tetramerization is inhibited by phosphorylation at Ser-13. Interacts (via the KEN box) with FZR1.</text>
</comment>
<dbReference type="PANTHER" id="PTHR11441">
    <property type="entry name" value="THYMIDINE KINASE"/>
    <property type="match status" value="1"/>
</dbReference>
<dbReference type="PROSITE" id="PS00603">
    <property type="entry name" value="TK_CELLULAR_TYPE"/>
    <property type="match status" value="1"/>
</dbReference>
<dbReference type="GO" id="GO:0004797">
    <property type="term" value="F:thymidine kinase activity"/>
    <property type="evidence" value="ECO:0007669"/>
    <property type="project" value="UniProtKB-EC"/>
</dbReference>
<keyword evidence="4 11" id="KW-0547">Nucleotide-binding</keyword>
<name>A0A3P7R136_CYLGO</name>